<feature type="region of interest" description="Disordered" evidence="1">
    <location>
        <begin position="170"/>
        <end position="237"/>
    </location>
</feature>
<protein>
    <submittedName>
        <fullName evidence="2">Uncharacterized protein</fullName>
    </submittedName>
</protein>
<dbReference type="SUPFAM" id="SSF46689">
    <property type="entry name" value="Homeodomain-like"/>
    <property type="match status" value="1"/>
</dbReference>
<feature type="compositionally biased region" description="Low complexity" evidence="1">
    <location>
        <begin position="205"/>
        <end position="228"/>
    </location>
</feature>
<accession>A0A8H7A807</accession>
<keyword evidence="3" id="KW-1185">Reference proteome</keyword>
<evidence type="ECO:0000313" key="2">
    <source>
        <dbReference type="EMBL" id="KAF7504360.1"/>
    </source>
</evidence>
<dbReference type="EMBL" id="JAACFV010000140">
    <property type="protein sequence ID" value="KAF7504360.1"/>
    <property type="molecule type" value="Genomic_DNA"/>
</dbReference>
<sequence>MPNTPFNQAQQEGIIAALFRREDNKSIIENHHVSERQLRRITHNLKTHGTFHAPSTKKMGRPTCLNKEVEEDLRQYVAAQPLALLVDMQKYVQEKYNIKCSRASLSRRIREMGYTRGIIRRGFRSEDQQVPQISPADMLRIMGDPSPDDDMMNLPPNAKRARYAWLLDGEKPAKKVKKPKKKDTDTDAAQEDAEAVGPVDPALEQSQPAQQPQQPQQPQGQSQNHAQPLQSNGYSPMYISPFRQVTASGGLVISPHPLDSNRNIGQSLSLAGSMSVSMPSHV</sequence>
<evidence type="ECO:0000313" key="3">
    <source>
        <dbReference type="Proteomes" id="UP000606974"/>
    </source>
</evidence>
<evidence type="ECO:0000256" key="1">
    <source>
        <dbReference type="SAM" id="MobiDB-lite"/>
    </source>
</evidence>
<dbReference type="InterPro" id="IPR009057">
    <property type="entry name" value="Homeodomain-like_sf"/>
</dbReference>
<comment type="caution">
    <text evidence="2">The sequence shown here is derived from an EMBL/GenBank/DDBJ whole genome shotgun (WGS) entry which is preliminary data.</text>
</comment>
<reference evidence="2" key="1">
    <citation type="submission" date="2020-02" db="EMBL/GenBank/DDBJ databases">
        <authorList>
            <person name="Palmer J.M."/>
        </authorList>
    </citation>
    <scope>NUCLEOTIDE SEQUENCE</scope>
    <source>
        <strain evidence="2">EPUS1.4</strain>
        <tissue evidence="2">Thallus</tissue>
    </source>
</reference>
<gene>
    <name evidence="2" type="ORF">GJ744_002417</name>
</gene>
<name>A0A8H7A807_9EURO</name>
<dbReference type="OrthoDB" id="4177423at2759"/>
<dbReference type="AlphaFoldDB" id="A0A8H7A807"/>
<dbReference type="Proteomes" id="UP000606974">
    <property type="component" value="Unassembled WGS sequence"/>
</dbReference>
<proteinExistence type="predicted"/>
<organism evidence="2 3">
    <name type="scientific">Endocarpon pusillum</name>
    <dbReference type="NCBI Taxonomy" id="364733"/>
    <lineage>
        <taxon>Eukaryota</taxon>
        <taxon>Fungi</taxon>
        <taxon>Dikarya</taxon>
        <taxon>Ascomycota</taxon>
        <taxon>Pezizomycotina</taxon>
        <taxon>Eurotiomycetes</taxon>
        <taxon>Chaetothyriomycetidae</taxon>
        <taxon>Verrucariales</taxon>
        <taxon>Verrucariaceae</taxon>
        <taxon>Endocarpon</taxon>
    </lineage>
</organism>